<feature type="binding site" evidence="14">
    <location>
        <position position="71"/>
    </location>
    <ligand>
        <name>FMN</name>
        <dbReference type="ChEBI" id="CHEBI:58210"/>
    </ligand>
</feature>
<evidence type="ECO:0000256" key="13">
    <source>
        <dbReference type="PIRSR" id="PIRSR006621-1"/>
    </source>
</evidence>
<comment type="cofactor">
    <cofactor evidence="1 12 14">
        <name>FMN</name>
        <dbReference type="ChEBI" id="CHEBI:58210"/>
    </cofactor>
</comment>
<evidence type="ECO:0000256" key="4">
    <source>
        <dbReference type="ARBA" id="ARBA00022630"/>
    </source>
</evidence>
<feature type="binding site" evidence="14">
    <location>
        <position position="141"/>
    </location>
    <ligand>
        <name>FMN</name>
        <dbReference type="ChEBI" id="CHEBI:58210"/>
    </ligand>
</feature>
<comment type="catalytic activity">
    <reaction evidence="11">
        <text>a 5,6-dihydrouridine in tRNA + NAD(+) = a uridine in tRNA + NADH + H(+)</text>
        <dbReference type="Rhea" id="RHEA:54452"/>
        <dbReference type="Rhea" id="RHEA-COMP:13339"/>
        <dbReference type="Rhea" id="RHEA-COMP:13887"/>
        <dbReference type="ChEBI" id="CHEBI:15378"/>
        <dbReference type="ChEBI" id="CHEBI:57540"/>
        <dbReference type="ChEBI" id="CHEBI:57945"/>
        <dbReference type="ChEBI" id="CHEBI:65315"/>
        <dbReference type="ChEBI" id="CHEBI:74443"/>
    </reaction>
</comment>
<reference evidence="17" key="1">
    <citation type="submission" date="2016-01" db="EMBL/GenBank/DDBJ databases">
        <authorList>
            <person name="Mitreva M."/>
            <person name="Pepin K.H."/>
            <person name="Mihindukulasuriya K.A."/>
            <person name="Fulton R."/>
            <person name="Fronick C."/>
            <person name="O'Laughlin M."/>
            <person name="Miner T."/>
            <person name="Herter B."/>
            <person name="Rosa B.A."/>
            <person name="Cordes M."/>
            <person name="Tomlinson C."/>
            <person name="Wollam A."/>
            <person name="Palsikar V.B."/>
            <person name="Mardis E.R."/>
            <person name="Wilson R.K."/>
        </authorList>
    </citation>
    <scope>NUCLEOTIDE SEQUENCE [LARGE SCALE GENOMIC DNA]</scope>
    <source>
        <strain evidence="17">DNF01167</strain>
    </source>
</reference>
<keyword evidence="5 12" id="KW-0288">FMN</keyword>
<evidence type="ECO:0000259" key="15">
    <source>
        <dbReference type="Pfam" id="PF01207"/>
    </source>
</evidence>
<evidence type="ECO:0000313" key="16">
    <source>
        <dbReference type="EMBL" id="KXB59573.1"/>
    </source>
</evidence>
<evidence type="ECO:0000256" key="12">
    <source>
        <dbReference type="PIRNR" id="PIRNR006621"/>
    </source>
</evidence>
<dbReference type="NCBIfam" id="TIGR00737">
    <property type="entry name" value="nifR3_yhdG"/>
    <property type="match status" value="1"/>
</dbReference>
<keyword evidence="6 12" id="KW-0819">tRNA processing</keyword>
<evidence type="ECO:0000256" key="6">
    <source>
        <dbReference type="ARBA" id="ARBA00022694"/>
    </source>
</evidence>
<sequence>MFKIREVEIPNRVVLAPMAGVCNAAFRLTAKEFGAGLVCAEMVSDKAILFNNKKTMNMLYIDPRERPLSLQIFGGEIETLVEAAKYVDKNTEADIIDLNMGCPVPKITKVDAGSKLLLDPDKVYEVIARLVDSVSKPVTVKMRMGWDDEHIYIMDNARNAERAGASAIAIHGRTKVQMYSGKANWDVIRDVKKELKIPVIGNGDVTSPELAKKMLDDTNCDAVMIGRAALGNPWMLYRTVKYLETGELTEEPSPREKIDVCLLHLRRLMEIKPERVAVHEMRKHAAYYMKGIKGGAKVKKELNTLNSYAEMENLFGEFLDYLESGIVAPKKEIII</sequence>
<organism evidence="16 17">
    <name type="scientific">Gemella haemolysans</name>
    <dbReference type="NCBI Taxonomy" id="1379"/>
    <lineage>
        <taxon>Bacteria</taxon>
        <taxon>Bacillati</taxon>
        <taxon>Bacillota</taxon>
        <taxon>Bacilli</taxon>
        <taxon>Bacillales</taxon>
        <taxon>Gemellaceae</taxon>
        <taxon>Gemella</taxon>
    </lineage>
</organism>
<dbReference type="RefSeq" id="WP_004263927.1">
    <property type="nucleotide sequence ID" value="NZ_CAUQIG010000009.1"/>
</dbReference>
<dbReference type="Proteomes" id="UP000070355">
    <property type="component" value="Unassembled WGS sequence"/>
</dbReference>
<dbReference type="AlphaFoldDB" id="A0A133ZVV9"/>
<evidence type="ECO:0000256" key="9">
    <source>
        <dbReference type="ARBA" id="ARBA00023002"/>
    </source>
</evidence>
<dbReference type="PIRSF" id="PIRSF006621">
    <property type="entry name" value="Dus"/>
    <property type="match status" value="1"/>
</dbReference>
<feature type="binding site" evidence="14">
    <location>
        <position position="171"/>
    </location>
    <ligand>
        <name>FMN</name>
        <dbReference type="ChEBI" id="CHEBI:58210"/>
    </ligand>
</feature>
<evidence type="ECO:0000256" key="1">
    <source>
        <dbReference type="ARBA" id="ARBA00001917"/>
    </source>
</evidence>
<dbReference type="InterPro" id="IPR018517">
    <property type="entry name" value="tRNA_hU_synthase_CS"/>
</dbReference>
<dbReference type="GO" id="GO:0000049">
    <property type="term" value="F:tRNA binding"/>
    <property type="evidence" value="ECO:0007669"/>
    <property type="project" value="UniProtKB-KW"/>
</dbReference>
<dbReference type="InterPro" id="IPR024036">
    <property type="entry name" value="tRNA-dHydroUridine_Synthase_C"/>
</dbReference>
<evidence type="ECO:0000313" key="17">
    <source>
        <dbReference type="Proteomes" id="UP000070355"/>
    </source>
</evidence>
<evidence type="ECO:0000256" key="14">
    <source>
        <dbReference type="PIRSR" id="PIRSR006621-2"/>
    </source>
</evidence>
<name>A0A133ZVV9_9BACL</name>
<evidence type="ECO:0000256" key="11">
    <source>
        <dbReference type="ARBA" id="ARBA00048802"/>
    </source>
</evidence>
<keyword evidence="8" id="KW-0694">RNA-binding</keyword>
<keyword evidence="9 12" id="KW-0560">Oxidoreductase</keyword>
<dbReference type="InterPro" id="IPR013785">
    <property type="entry name" value="Aldolase_TIM"/>
</dbReference>
<dbReference type="PATRIC" id="fig|1379.3.peg.1063"/>
<dbReference type="Gene3D" id="1.10.1200.80">
    <property type="entry name" value="Putative flavin oxidoreducatase, domain 2"/>
    <property type="match status" value="1"/>
</dbReference>
<feature type="binding site" evidence="14">
    <location>
        <begin position="17"/>
        <end position="19"/>
    </location>
    <ligand>
        <name>FMN</name>
        <dbReference type="ChEBI" id="CHEBI:58210"/>
    </ligand>
</feature>
<dbReference type="GO" id="GO:0050660">
    <property type="term" value="F:flavin adenine dinucleotide binding"/>
    <property type="evidence" value="ECO:0007669"/>
    <property type="project" value="InterPro"/>
</dbReference>
<dbReference type="GeneID" id="93288731"/>
<dbReference type="OrthoDB" id="9764501at2"/>
<dbReference type="InterPro" id="IPR004652">
    <property type="entry name" value="DusB-like"/>
</dbReference>
<comment type="function">
    <text evidence="2 12">Catalyzes the synthesis of 5,6-dihydrouridine (D), a modified base found in the D-loop of most tRNAs, via the reduction of the C5-C6 double bond in target uridines.</text>
</comment>
<dbReference type="InterPro" id="IPR001269">
    <property type="entry name" value="DUS_fam"/>
</dbReference>
<dbReference type="InterPro" id="IPR035587">
    <property type="entry name" value="DUS-like_FMN-bd"/>
</dbReference>
<dbReference type="CDD" id="cd02801">
    <property type="entry name" value="DUS_like_FMN"/>
    <property type="match status" value="1"/>
</dbReference>
<dbReference type="PROSITE" id="PS01136">
    <property type="entry name" value="UPF0034"/>
    <property type="match status" value="1"/>
</dbReference>
<feature type="binding site" evidence="14">
    <location>
        <begin position="226"/>
        <end position="227"/>
    </location>
    <ligand>
        <name>FMN</name>
        <dbReference type="ChEBI" id="CHEBI:58210"/>
    </ligand>
</feature>
<comment type="catalytic activity">
    <reaction evidence="10">
        <text>a 5,6-dihydrouridine in tRNA + NADP(+) = a uridine in tRNA + NADPH + H(+)</text>
        <dbReference type="Rhea" id="RHEA:23624"/>
        <dbReference type="Rhea" id="RHEA-COMP:13339"/>
        <dbReference type="Rhea" id="RHEA-COMP:13887"/>
        <dbReference type="ChEBI" id="CHEBI:15378"/>
        <dbReference type="ChEBI" id="CHEBI:57783"/>
        <dbReference type="ChEBI" id="CHEBI:58349"/>
        <dbReference type="ChEBI" id="CHEBI:65315"/>
        <dbReference type="ChEBI" id="CHEBI:74443"/>
    </reaction>
</comment>
<feature type="domain" description="DUS-like FMN-binding" evidence="15">
    <location>
        <begin position="15"/>
        <end position="313"/>
    </location>
</feature>
<dbReference type="EMBL" id="LSDC01000070">
    <property type="protein sequence ID" value="KXB59573.1"/>
    <property type="molecule type" value="Genomic_DNA"/>
</dbReference>
<dbReference type="PANTHER" id="PTHR45846">
    <property type="entry name" value="TRNA-DIHYDROURIDINE(47) SYNTHASE [NAD(P)(+)]-LIKE"/>
    <property type="match status" value="1"/>
</dbReference>
<accession>A0A133ZVV9</accession>
<dbReference type="Gene3D" id="3.20.20.70">
    <property type="entry name" value="Aldolase class I"/>
    <property type="match status" value="1"/>
</dbReference>
<evidence type="ECO:0000256" key="5">
    <source>
        <dbReference type="ARBA" id="ARBA00022643"/>
    </source>
</evidence>
<dbReference type="PANTHER" id="PTHR45846:SF1">
    <property type="entry name" value="TRNA-DIHYDROURIDINE(47) SYNTHASE [NAD(P)(+)]-LIKE"/>
    <property type="match status" value="1"/>
</dbReference>
<comment type="similarity">
    <text evidence="12">Belongs to the dus family.</text>
</comment>
<proteinExistence type="inferred from homology"/>
<evidence type="ECO:0000256" key="8">
    <source>
        <dbReference type="ARBA" id="ARBA00022884"/>
    </source>
</evidence>
<keyword evidence="14" id="KW-0547">Nucleotide-binding</keyword>
<evidence type="ECO:0000256" key="2">
    <source>
        <dbReference type="ARBA" id="ARBA00002790"/>
    </source>
</evidence>
<dbReference type="Pfam" id="PF01207">
    <property type="entry name" value="Dus"/>
    <property type="match status" value="1"/>
</dbReference>
<dbReference type="EC" id="1.3.1.-" evidence="12"/>
<evidence type="ECO:0000256" key="10">
    <source>
        <dbReference type="ARBA" id="ARBA00048205"/>
    </source>
</evidence>
<dbReference type="GO" id="GO:0017150">
    <property type="term" value="F:tRNA dihydrouridine synthase activity"/>
    <property type="evidence" value="ECO:0007669"/>
    <property type="project" value="InterPro"/>
</dbReference>
<keyword evidence="4 12" id="KW-0285">Flavoprotein</keyword>
<evidence type="ECO:0000256" key="3">
    <source>
        <dbReference type="ARBA" id="ARBA00022555"/>
    </source>
</evidence>
<keyword evidence="7" id="KW-0521">NADP</keyword>
<keyword evidence="3" id="KW-0820">tRNA-binding</keyword>
<gene>
    <name evidence="16" type="ORF">HMPREF3186_01078</name>
</gene>
<protein>
    <recommendedName>
        <fullName evidence="12">tRNA-dihydrouridine synthase</fullName>
        <ecNumber evidence="12">1.3.1.-</ecNumber>
    </recommendedName>
</protein>
<comment type="caution">
    <text evidence="16">The sequence shown here is derived from an EMBL/GenBank/DDBJ whole genome shotgun (WGS) entry which is preliminary data.</text>
</comment>
<dbReference type="STRING" id="1379.HMPREF3186_01078"/>
<dbReference type="SUPFAM" id="SSF51395">
    <property type="entry name" value="FMN-linked oxidoreductases"/>
    <property type="match status" value="1"/>
</dbReference>
<evidence type="ECO:0000256" key="7">
    <source>
        <dbReference type="ARBA" id="ARBA00022857"/>
    </source>
</evidence>
<feature type="active site" description="Proton donor" evidence="13">
    <location>
        <position position="102"/>
    </location>
</feature>